<protein>
    <recommendedName>
        <fullName evidence="3">TsaA-like domain-containing protein</fullName>
    </recommendedName>
</protein>
<name>A0ABP0STG7_9DINO</name>
<dbReference type="SUPFAM" id="SSF118196">
    <property type="entry name" value="YaeB-like"/>
    <property type="match status" value="1"/>
</dbReference>
<evidence type="ECO:0000313" key="5">
    <source>
        <dbReference type="Proteomes" id="UP001642484"/>
    </source>
</evidence>
<comment type="similarity">
    <text evidence="2">Belongs to the tRNA methyltransferase O family.</text>
</comment>
<reference evidence="4 5" key="1">
    <citation type="submission" date="2024-02" db="EMBL/GenBank/DDBJ databases">
        <authorList>
            <person name="Chen Y."/>
            <person name="Shah S."/>
            <person name="Dougan E. K."/>
            <person name="Thang M."/>
            <person name="Chan C."/>
        </authorList>
    </citation>
    <scope>NUCLEOTIDE SEQUENCE [LARGE SCALE GENOMIC DNA]</scope>
</reference>
<gene>
    <name evidence="4" type="ORF">CCMP2556_LOCUS53489</name>
</gene>
<feature type="domain" description="TsaA-like" evidence="3">
    <location>
        <begin position="13"/>
        <end position="165"/>
    </location>
</feature>
<dbReference type="InterPro" id="IPR023370">
    <property type="entry name" value="TrmO-like_N"/>
</dbReference>
<dbReference type="InterPro" id="IPR036413">
    <property type="entry name" value="YaeB-like_sf"/>
</dbReference>
<keyword evidence="5" id="KW-1185">Reference proteome</keyword>
<organism evidence="4 5">
    <name type="scientific">Durusdinium trenchii</name>
    <dbReference type="NCBI Taxonomy" id="1381693"/>
    <lineage>
        <taxon>Eukaryota</taxon>
        <taxon>Sar</taxon>
        <taxon>Alveolata</taxon>
        <taxon>Dinophyceae</taxon>
        <taxon>Suessiales</taxon>
        <taxon>Symbiodiniaceae</taxon>
        <taxon>Durusdinium</taxon>
    </lineage>
</organism>
<evidence type="ECO:0000256" key="2">
    <source>
        <dbReference type="ARBA" id="ARBA00033753"/>
    </source>
</evidence>
<dbReference type="InterPro" id="IPR023368">
    <property type="entry name" value="UPF0066_cons_site"/>
</dbReference>
<dbReference type="PANTHER" id="PTHR12818">
    <property type="entry name" value="TRNA (ADENINE(37)-N6)-METHYLTRANSFERASE"/>
    <property type="match status" value="1"/>
</dbReference>
<evidence type="ECO:0000313" key="4">
    <source>
        <dbReference type="EMBL" id="CAK9115734.1"/>
    </source>
</evidence>
<evidence type="ECO:0000256" key="1">
    <source>
        <dbReference type="ARBA" id="ARBA00022691"/>
    </source>
</evidence>
<evidence type="ECO:0000259" key="3">
    <source>
        <dbReference type="PROSITE" id="PS51668"/>
    </source>
</evidence>
<dbReference type="InterPro" id="IPR036414">
    <property type="entry name" value="YaeB_N_sf"/>
</dbReference>
<keyword evidence="1" id="KW-0949">S-adenosyl-L-methionine</keyword>
<proteinExistence type="inferred from homology"/>
<dbReference type="Pfam" id="PF01980">
    <property type="entry name" value="TrmO_N"/>
    <property type="match status" value="1"/>
</dbReference>
<accession>A0ABP0STG7</accession>
<dbReference type="PROSITE" id="PS01318">
    <property type="entry name" value="TSAA_1"/>
    <property type="match status" value="1"/>
</dbReference>
<comment type="caution">
    <text evidence="4">The sequence shown here is derived from an EMBL/GenBank/DDBJ whole genome shotgun (WGS) entry which is preliminary data.</text>
</comment>
<dbReference type="InterPro" id="IPR040372">
    <property type="entry name" value="YaeB-like"/>
</dbReference>
<dbReference type="Proteomes" id="UP001642484">
    <property type="component" value="Unassembled WGS sequence"/>
</dbReference>
<dbReference type="CDD" id="cd09281">
    <property type="entry name" value="UPF0066"/>
    <property type="match status" value="1"/>
</dbReference>
<dbReference type="PROSITE" id="PS51668">
    <property type="entry name" value="TSAA_2"/>
    <property type="match status" value="1"/>
</dbReference>
<dbReference type="PANTHER" id="PTHR12818:SF0">
    <property type="entry name" value="TRNA (ADENINE(37)-N6)-METHYLTRANSFERASE"/>
    <property type="match status" value="1"/>
</dbReference>
<dbReference type="Gene3D" id="2.40.30.70">
    <property type="entry name" value="YaeB-like"/>
    <property type="match status" value="1"/>
</dbReference>
<sequence length="283" mass="31530">MAEAEAVPETYELARIGTFLSCFPSAFGCPRQGLAAPSVRGRIQLAKWMQGGNHFLSGLEAFSHIWVTFLFDKNKHSSASFSSSSFLKPTVRPPWLAGDDGRRGTRGVFATRSPHRPNPLGLTLCRLDYVDHDAATVYVSGVDVIDGSAVLDIKPYHPVDSVAKTEDLRFANWLPEPRASAEVTWSGQALDELLSLQKLCQFYPDSRDQCLEELLLFLRTSIEEVIGGLTPQSRQSKKENSNYWVMDFDSLSVVFRSEGRRLLRLCEYKAGSAKDCQRSGCRS</sequence>
<dbReference type="EMBL" id="CAXAMN010028217">
    <property type="protein sequence ID" value="CAK9115734.1"/>
    <property type="molecule type" value="Genomic_DNA"/>
</dbReference>